<feature type="transmembrane region" description="Helical" evidence="7">
    <location>
        <begin position="403"/>
        <end position="427"/>
    </location>
</feature>
<dbReference type="Gene3D" id="1.20.1250.20">
    <property type="entry name" value="MFS general substrate transporter like domains"/>
    <property type="match status" value="2"/>
</dbReference>
<dbReference type="GO" id="GO:0015293">
    <property type="term" value="F:symporter activity"/>
    <property type="evidence" value="ECO:0007669"/>
    <property type="project" value="UniProtKB-KW"/>
</dbReference>
<dbReference type="EMBL" id="JALNTZ010000001">
    <property type="protein sequence ID" value="KAJ3665685.1"/>
    <property type="molecule type" value="Genomic_DNA"/>
</dbReference>
<feature type="transmembrane region" description="Helical" evidence="7">
    <location>
        <begin position="311"/>
        <end position="329"/>
    </location>
</feature>
<protein>
    <recommendedName>
        <fullName evidence="8">Major facilitator superfamily (MFS) profile domain-containing protein</fullName>
    </recommendedName>
</protein>
<dbReference type="InterPro" id="IPR036259">
    <property type="entry name" value="MFS_trans_sf"/>
</dbReference>
<feature type="transmembrane region" description="Helical" evidence="7">
    <location>
        <begin position="78"/>
        <end position="99"/>
    </location>
</feature>
<sequence length="465" mass="52110">MKLLLQSRLHNIKNASNETPECPLPEGDMYIYQDKRGPIPYNWQPADFNKVAIFSYYSQIITQPIGGYMSDRYGGKHIVTCSIIVCSLVTLVQPALVFATNGNLWVIGIVKGIAAFVEGLDIPACISISSHWAPLGERARLVTIATLGHTIGSTVHNFVTTVLIVRTNDWTVPFYIYGSLGLVLGVIWLLVAASTPDHSRLITFKEKFYLARQMRHLVHHDKKTVPVMRILKTLDVWIFIIGMVGHILILNLSLTEVKQYRQNIFHDQLGRDDILAALPSIGMTISAVICACFSDWAFNKELINIMTLRKTFTNIGVLGCPIYFLAAGFARCDRVVAEILLVLALALEGCTMSGIRLIPLDLSPNYAGFITGISNFIGNLISIIFEIFVTGQTKKRSRAEYRILFYEMLLGGFVTTLIFAIFGKTYLKSWNVPPEKKRRREMSTISRGSFVSHGSRVSRVNEEIR</sequence>
<feature type="domain" description="Major facilitator superfamily (MFS) profile" evidence="8">
    <location>
        <begin position="1"/>
        <end position="428"/>
    </location>
</feature>
<keyword evidence="4" id="KW-0769">Symport</keyword>
<evidence type="ECO:0000256" key="5">
    <source>
        <dbReference type="ARBA" id="ARBA00022989"/>
    </source>
</evidence>
<name>A0AA38IYL2_9CUCU</name>
<keyword evidence="10" id="KW-1185">Reference proteome</keyword>
<keyword evidence="6 7" id="KW-0472">Membrane</keyword>
<dbReference type="PROSITE" id="PS50850">
    <property type="entry name" value="MFS"/>
    <property type="match status" value="1"/>
</dbReference>
<keyword evidence="3 7" id="KW-0812">Transmembrane</keyword>
<dbReference type="Pfam" id="PF07690">
    <property type="entry name" value="MFS_1"/>
    <property type="match status" value="1"/>
</dbReference>
<dbReference type="FunFam" id="1.20.1250.20:FF:000003">
    <property type="entry name" value="Solute carrier family 17 member 3"/>
    <property type="match status" value="1"/>
</dbReference>
<evidence type="ECO:0000256" key="1">
    <source>
        <dbReference type="ARBA" id="ARBA00004141"/>
    </source>
</evidence>
<organism evidence="9 10">
    <name type="scientific">Zophobas morio</name>
    <dbReference type="NCBI Taxonomy" id="2755281"/>
    <lineage>
        <taxon>Eukaryota</taxon>
        <taxon>Metazoa</taxon>
        <taxon>Ecdysozoa</taxon>
        <taxon>Arthropoda</taxon>
        <taxon>Hexapoda</taxon>
        <taxon>Insecta</taxon>
        <taxon>Pterygota</taxon>
        <taxon>Neoptera</taxon>
        <taxon>Endopterygota</taxon>
        <taxon>Coleoptera</taxon>
        <taxon>Polyphaga</taxon>
        <taxon>Cucujiformia</taxon>
        <taxon>Tenebrionidae</taxon>
        <taxon>Zophobas</taxon>
    </lineage>
</organism>
<accession>A0AA38IYL2</accession>
<reference evidence="9" key="1">
    <citation type="journal article" date="2023" name="G3 (Bethesda)">
        <title>Whole genome assemblies of Zophobas morio and Tenebrio molitor.</title>
        <authorList>
            <person name="Kaur S."/>
            <person name="Stinson S.A."/>
            <person name="diCenzo G.C."/>
        </authorList>
    </citation>
    <scope>NUCLEOTIDE SEQUENCE</scope>
    <source>
        <strain evidence="9">QUZm001</strain>
    </source>
</reference>
<proteinExistence type="predicted"/>
<evidence type="ECO:0000256" key="3">
    <source>
        <dbReference type="ARBA" id="ARBA00022692"/>
    </source>
</evidence>
<keyword evidence="2" id="KW-0813">Transport</keyword>
<comment type="caution">
    <text evidence="9">The sequence shown here is derived from an EMBL/GenBank/DDBJ whole genome shotgun (WGS) entry which is preliminary data.</text>
</comment>
<dbReference type="Proteomes" id="UP001168821">
    <property type="component" value="Unassembled WGS sequence"/>
</dbReference>
<feature type="transmembrane region" description="Helical" evidence="7">
    <location>
        <begin position="172"/>
        <end position="191"/>
    </location>
</feature>
<dbReference type="PANTHER" id="PTHR11662">
    <property type="entry name" value="SOLUTE CARRIER FAMILY 17"/>
    <property type="match status" value="1"/>
</dbReference>
<dbReference type="GO" id="GO:0016020">
    <property type="term" value="C:membrane"/>
    <property type="evidence" value="ECO:0007669"/>
    <property type="project" value="UniProtKB-SubCell"/>
</dbReference>
<evidence type="ECO:0000259" key="8">
    <source>
        <dbReference type="PROSITE" id="PS50850"/>
    </source>
</evidence>
<dbReference type="InterPro" id="IPR050382">
    <property type="entry name" value="MFS_Na/Anion_cotransporter"/>
</dbReference>
<feature type="transmembrane region" description="Helical" evidence="7">
    <location>
        <begin position="274"/>
        <end position="299"/>
    </location>
</feature>
<dbReference type="GO" id="GO:0006820">
    <property type="term" value="P:monoatomic anion transport"/>
    <property type="evidence" value="ECO:0007669"/>
    <property type="project" value="TreeGrafter"/>
</dbReference>
<feature type="transmembrane region" description="Helical" evidence="7">
    <location>
        <begin position="236"/>
        <end position="254"/>
    </location>
</feature>
<dbReference type="SUPFAM" id="SSF103473">
    <property type="entry name" value="MFS general substrate transporter"/>
    <property type="match status" value="1"/>
</dbReference>
<feature type="transmembrane region" description="Helical" evidence="7">
    <location>
        <begin position="141"/>
        <end position="166"/>
    </location>
</feature>
<evidence type="ECO:0000313" key="9">
    <source>
        <dbReference type="EMBL" id="KAJ3665685.1"/>
    </source>
</evidence>
<keyword evidence="5 7" id="KW-1133">Transmembrane helix</keyword>
<dbReference type="InterPro" id="IPR011701">
    <property type="entry name" value="MFS"/>
</dbReference>
<feature type="transmembrane region" description="Helical" evidence="7">
    <location>
        <begin position="335"/>
        <end position="355"/>
    </location>
</feature>
<evidence type="ECO:0000256" key="6">
    <source>
        <dbReference type="ARBA" id="ARBA00023136"/>
    </source>
</evidence>
<comment type="subcellular location">
    <subcellularLocation>
        <location evidence="1">Membrane</location>
        <topology evidence="1">Multi-pass membrane protein</topology>
    </subcellularLocation>
</comment>
<dbReference type="AlphaFoldDB" id="A0AA38IYL2"/>
<feature type="transmembrane region" description="Helical" evidence="7">
    <location>
        <begin position="367"/>
        <end position="391"/>
    </location>
</feature>
<evidence type="ECO:0000313" key="10">
    <source>
        <dbReference type="Proteomes" id="UP001168821"/>
    </source>
</evidence>
<evidence type="ECO:0000256" key="4">
    <source>
        <dbReference type="ARBA" id="ARBA00022847"/>
    </source>
</evidence>
<evidence type="ECO:0000256" key="7">
    <source>
        <dbReference type="SAM" id="Phobius"/>
    </source>
</evidence>
<gene>
    <name evidence="9" type="ORF">Zmor_001171</name>
</gene>
<dbReference type="PANTHER" id="PTHR11662:SF415">
    <property type="entry name" value="AT30085P-RELATED"/>
    <property type="match status" value="1"/>
</dbReference>
<dbReference type="InterPro" id="IPR020846">
    <property type="entry name" value="MFS_dom"/>
</dbReference>
<evidence type="ECO:0000256" key="2">
    <source>
        <dbReference type="ARBA" id="ARBA00022448"/>
    </source>
</evidence>